<evidence type="ECO:0000313" key="4">
    <source>
        <dbReference type="EMBL" id="BDZ47986.1"/>
    </source>
</evidence>
<dbReference type="RefSeq" id="WP_286345047.1">
    <property type="nucleotide sequence ID" value="NZ_AP027732.1"/>
</dbReference>
<feature type="region of interest" description="Disordered" evidence="2">
    <location>
        <begin position="164"/>
        <end position="224"/>
    </location>
</feature>
<dbReference type="EMBL" id="AP027732">
    <property type="protein sequence ID" value="BDZ47986.1"/>
    <property type="molecule type" value="Genomic_DNA"/>
</dbReference>
<evidence type="ECO:0000313" key="5">
    <source>
        <dbReference type="Proteomes" id="UP001321486"/>
    </source>
</evidence>
<dbReference type="InterPro" id="IPR050922">
    <property type="entry name" value="LytR/CpsA/Psr_CW_biosynth"/>
</dbReference>
<accession>A0ABN6XWE1</accession>
<evidence type="ECO:0000256" key="2">
    <source>
        <dbReference type="SAM" id="MobiDB-lite"/>
    </source>
</evidence>
<sequence length="238" mass="23446">MTNAIGGVPVCVNKPIHDSFTNLDLPAGSSTLQGAEALAFLRTRHGVGDGSDLGRISSQQVYLSSMLRTIKSGGVLKSPAKLYKLARAAASNMTLSNSLNNTSTMIEIGSALKDLPLQNVNFVQYPGSTGGTGVYSGKVQPDVTTAGLLFDAIKADKPFTIPSGSTGVGSESTGAGAGASGGGASAPPSGGATTPASGGATTPASGGSTPTATAPTSTISGLTGQTAADKTCSVAYKF</sequence>
<feature type="compositionally biased region" description="Low complexity" evidence="2">
    <location>
        <begin position="185"/>
        <end position="218"/>
    </location>
</feature>
<proteinExistence type="inferred from homology"/>
<dbReference type="PANTHER" id="PTHR33392">
    <property type="entry name" value="POLYISOPRENYL-TEICHOIC ACID--PEPTIDOGLYCAN TEICHOIC ACID TRANSFERASE TAGU"/>
    <property type="match status" value="1"/>
</dbReference>
<organism evidence="4 5">
    <name type="scientific">Frondihabitans sucicola</name>
    <dbReference type="NCBI Taxonomy" id="1268041"/>
    <lineage>
        <taxon>Bacteria</taxon>
        <taxon>Bacillati</taxon>
        <taxon>Actinomycetota</taxon>
        <taxon>Actinomycetes</taxon>
        <taxon>Micrococcales</taxon>
        <taxon>Microbacteriaceae</taxon>
        <taxon>Frondihabitans</taxon>
    </lineage>
</organism>
<keyword evidence="5" id="KW-1185">Reference proteome</keyword>
<dbReference type="InterPro" id="IPR004474">
    <property type="entry name" value="LytR_CpsA_psr"/>
</dbReference>
<dbReference type="Proteomes" id="UP001321486">
    <property type="component" value="Chromosome"/>
</dbReference>
<feature type="compositionally biased region" description="Gly residues" evidence="2">
    <location>
        <begin position="175"/>
        <end position="184"/>
    </location>
</feature>
<feature type="domain" description="Cell envelope-related transcriptional attenuator" evidence="3">
    <location>
        <begin position="1"/>
        <end position="71"/>
    </location>
</feature>
<dbReference type="PANTHER" id="PTHR33392:SF6">
    <property type="entry name" value="POLYISOPRENYL-TEICHOIC ACID--PEPTIDOGLYCAN TEICHOIC ACID TRANSFERASE TAGU"/>
    <property type="match status" value="1"/>
</dbReference>
<feature type="compositionally biased region" description="Low complexity" evidence="2">
    <location>
        <begin position="164"/>
        <end position="174"/>
    </location>
</feature>
<evidence type="ECO:0000256" key="1">
    <source>
        <dbReference type="ARBA" id="ARBA00006068"/>
    </source>
</evidence>
<reference evidence="5" key="1">
    <citation type="journal article" date="2019" name="Int. J. Syst. Evol. Microbiol.">
        <title>The Global Catalogue of Microorganisms (GCM) 10K type strain sequencing project: providing services to taxonomists for standard genome sequencing and annotation.</title>
        <authorList>
            <consortium name="The Broad Institute Genomics Platform"/>
            <consortium name="The Broad Institute Genome Sequencing Center for Infectious Disease"/>
            <person name="Wu L."/>
            <person name="Ma J."/>
        </authorList>
    </citation>
    <scope>NUCLEOTIDE SEQUENCE [LARGE SCALE GENOMIC DNA]</scope>
    <source>
        <strain evidence="5">NBRC 108728</strain>
    </source>
</reference>
<dbReference type="Pfam" id="PF03816">
    <property type="entry name" value="LytR_cpsA_psr"/>
    <property type="match status" value="1"/>
</dbReference>
<protein>
    <recommendedName>
        <fullName evidence="3">Cell envelope-related transcriptional attenuator domain-containing protein</fullName>
    </recommendedName>
</protein>
<dbReference type="Gene3D" id="3.40.630.190">
    <property type="entry name" value="LCP protein"/>
    <property type="match status" value="1"/>
</dbReference>
<name>A0ABN6XWE1_9MICO</name>
<comment type="similarity">
    <text evidence="1">Belongs to the LytR/CpsA/Psr (LCP) family.</text>
</comment>
<evidence type="ECO:0000259" key="3">
    <source>
        <dbReference type="Pfam" id="PF03816"/>
    </source>
</evidence>
<gene>
    <name evidence="4" type="ORF">GCM10025867_02270</name>
</gene>